<keyword evidence="1" id="KW-0472">Membrane</keyword>
<evidence type="ECO:0000256" key="1">
    <source>
        <dbReference type="SAM" id="Phobius"/>
    </source>
</evidence>
<evidence type="ECO:0000313" key="3">
    <source>
        <dbReference type="Proteomes" id="UP000219252"/>
    </source>
</evidence>
<sequence>MHWGDMVIESKIFRLIIKGAFWTSIALAILILLMISNFFFKIIFLDYRFDDGELHPPIEVSISNGYLTNIDIDPKRD</sequence>
<dbReference type="AlphaFoldDB" id="A0A285UP58"/>
<protein>
    <submittedName>
        <fullName evidence="2">Uncharacterized protein</fullName>
    </submittedName>
</protein>
<dbReference type="Proteomes" id="UP000219252">
    <property type="component" value="Unassembled WGS sequence"/>
</dbReference>
<organism evidence="2 3">
    <name type="scientific">Ureibacillus acetophenoni</name>
    <dbReference type="NCBI Taxonomy" id="614649"/>
    <lineage>
        <taxon>Bacteria</taxon>
        <taxon>Bacillati</taxon>
        <taxon>Bacillota</taxon>
        <taxon>Bacilli</taxon>
        <taxon>Bacillales</taxon>
        <taxon>Caryophanaceae</taxon>
        <taxon>Ureibacillus</taxon>
    </lineage>
</organism>
<dbReference type="OrthoDB" id="2893782at2"/>
<keyword evidence="1" id="KW-1133">Transmembrane helix</keyword>
<name>A0A285UP58_9BACL</name>
<gene>
    <name evidence="2" type="ORF">SAMN05877842_11716</name>
</gene>
<evidence type="ECO:0000313" key="2">
    <source>
        <dbReference type="EMBL" id="SOC43695.1"/>
    </source>
</evidence>
<dbReference type="RefSeq" id="WP_097150859.1">
    <property type="nucleotide sequence ID" value="NZ_OBQC01000017.1"/>
</dbReference>
<proteinExistence type="predicted"/>
<accession>A0A285UP58</accession>
<feature type="transmembrane region" description="Helical" evidence="1">
    <location>
        <begin position="20"/>
        <end position="40"/>
    </location>
</feature>
<keyword evidence="1" id="KW-0812">Transmembrane</keyword>
<dbReference type="EMBL" id="OBQC01000017">
    <property type="protein sequence ID" value="SOC43695.1"/>
    <property type="molecule type" value="Genomic_DNA"/>
</dbReference>
<reference evidence="3" key="1">
    <citation type="submission" date="2017-08" db="EMBL/GenBank/DDBJ databases">
        <authorList>
            <person name="Varghese N."/>
            <person name="Submissions S."/>
        </authorList>
    </citation>
    <scope>NUCLEOTIDE SEQUENCE [LARGE SCALE GENOMIC DNA]</scope>
    <source>
        <strain evidence="3">JC23</strain>
    </source>
</reference>
<keyword evidence="3" id="KW-1185">Reference proteome</keyword>